<organism evidence="3 4">
    <name type="scientific">Mycena albidolilacea</name>
    <dbReference type="NCBI Taxonomy" id="1033008"/>
    <lineage>
        <taxon>Eukaryota</taxon>
        <taxon>Fungi</taxon>
        <taxon>Dikarya</taxon>
        <taxon>Basidiomycota</taxon>
        <taxon>Agaricomycotina</taxon>
        <taxon>Agaricomycetes</taxon>
        <taxon>Agaricomycetidae</taxon>
        <taxon>Agaricales</taxon>
        <taxon>Marasmiineae</taxon>
        <taxon>Mycenaceae</taxon>
        <taxon>Mycena</taxon>
    </lineage>
</organism>
<reference evidence="3" key="1">
    <citation type="submission" date="2023-03" db="EMBL/GenBank/DDBJ databases">
        <title>Massive genome expansion in bonnet fungi (Mycena s.s.) driven by repeated elements and novel gene families across ecological guilds.</title>
        <authorList>
            <consortium name="Lawrence Berkeley National Laboratory"/>
            <person name="Harder C.B."/>
            <person name="Miyauchi S."/>
            <person name="Viragh M."/>
            <person name="Kuo A."/>
            <person name="Thoen E."/>
            <person name="Andreopoulos B."/>
            <person name="Lu D."/>
            <person name="Skrede I."/>
            <person name="Drula E."/>
            <person name="Henrissat B."/>
            <person name="Morin E."/>
            <person name="Kohler A."/>
            <person name="Barry K."/>
            <person name="LaButti K."/>
            <person name="Morin E."/>
            <person name="Salamov A."/>
            <person name="Lipzen A."/>
            <person name="Mereny Z."/>
            <person name="Hegedus B."/>
            <person name="Baldrian P."/>
            <person name="Stursova M."/>
            <person name="Weitz H."/>
            <person name="Taylor A."/>
            <person name="Grigoriev I.V."/>
            <person name="Nagy L.G."/>
            <person name="Martin F."/>
            <person name="Kauserud H."/>
        </authorList>
    </citation>
    <scope>NUCLEOTIDE SEQUENCE</scope>
    <source>
        <strain evidence="3">CBHHK002</strain>
    </source>
</reference>
<keyword evidence="4" id="KW-1185">Reference proteome</keyword>
<dbReference type="EMBL" id="JARIHO010000003">
    <property type="protein sequence ID" value="KAJ7363761.1"/>
    <property type="molecule type" value="Genomic_DNA"/>
</dbReference>
<dbReference type="Pfam" id="PF00786">
    <property type="entry name" value="PBD"/>
    <property type="match status" value="1"/>
</dbReference>
<evidence type="ECO:0000313" key="3">
    <source>
        <dbReference type="EMBL" id="KAJ7363761.1"/>
    </source>
</evidence>
<dbReference type="Gene3D" id="3.90.810.10">
    <property type="entry name" value="CRIB domain"/>
    <property type="match status" value="3"/>
</dbReference>
<gene>
    <name evidence="3" type="ORF">DFH08DRAFT_1072679</name>
</gene>
<feature type="region of interest" description="Disordered" evidence="1">
    <location>
        <begin position="266"/>
        <end position="412"/>
    </location>
</feature>
<feature type="compositionally biased region" description="Pro residues" evidence="1">
    <location>
        <begin position="374"/>
        <end position="398"/>
    </location>
</feature>
<evidence type="ECO:0000313" key="4">
    <source>
        <dbReference type="Proteomes" id="UP001218218"/>
    </source>
</evidence>
<dbReference type="PROSITE" id="PS50108">
    <property type="entry name" value="CRIB"/>
    <property type="match status" value="2"/>
</dbReference>
<protein>
    <recommendedName>
        <fullName evidence="2">CRIB domain-containing protein</fullName>
    </recommendedName>
</protein>
<dbReference type="AlphaFoldDB" id="A0AAD7AMQ9"/>
<accession>A0AAD7AMQ9</accession>
<name>A0AAD7AMQ9_9AGAR</name>
<dbReference type="InterPro" id="IPR036936">
    <property type="entry name" value="CRIB_dom_sf"/>
</dbReference>
<feature type="compositionally biased region" description="Low complexity" evidence="1">
    <location>
        <begin position="290"/>
        <end position="309"/>
    </location>
</feature>
<dbReference type="Proteomes" id="UP001218218">
    <property type="component" value="Unassembled WGS sequence"/>
</dbReference>
<feature type="domain" description="CRIB" evidence="2">
    <location>
        <begin position="206"/>
        <end position="221"/>
    </location>
</feature>
<evidence type="ECO:0000259" key="2">
    <source>
        <dbReference type="PROSITE" id="PS50108"/>
    </source>
</evidence>
<evidence type="ECO:0000256" key="1">
    <source>
        <dbReference type="SAM" id="MobiDB-lite"/>
    </source>
</evidence>
<sequence length="412" mass="44149">MPSTFPVPSLSQGKLDTSIAAGSFSQVAHMGYDEDQPFTCLGWLQTAVLGQLKDLGGIDKNIVKEFDLRGRRLNTSMISAPASSSFTHVAHMGYNETEGFSSTGVDPSWTAALGQLEAPDTEKTPMPGGFDVGGAKLDESMITGPASNSFVHVAHMGYHESQGFTSTGVDPSWTDAFGRLEKSDADKPITTEEIDFSGGRLDKSAIAGPASDSFVHVAHVGYSENEGFTSTGVDASWMDALDHPEPRASATEDEETISQDIEVVEQPQQATTKAPENPKPLPPPSRRMHSTTGSTSSTSTPSRRTSHAPPTAPAPRSPRASHPMPRQVSHPPPPPRAPPRKPQARAPAPRPRPVLRAATAPPRPRPLPLVRVRPLPPPAPPRPLPPPLRLRPIPPPRLSPLRRPSLPPPRFT</sequence>
<dbReference type="InterPro" id="IPR000095">
    <property type="entry name" value="CRIB_dom"/>
</dbReference>
<comment type="caution">
    <text evidence="3">The sequence shown here is derived from an EMBL/GenBank/DDBJ whole genome shotgun (WGS) entry which is preliminary data.</text>
</comment>
<proteinExistence type="predicted"/>
<feature type="domain" description="CRIB" evidence="2">
    <location>
        <begin position="78"/>
        <end position="93"/>
    </location>
</feature>